<dbReference type="GO" id="GO:0003677">
    <property type="term" value="F:DNA binding"/>
    <property type="evidence" value="ECO:0007669"/>
    <property type="project" value="UniProtKB-KW"/>
</dbReference>
<dbReference type="InterPro" id="IPR050176">
    <property type="entry name" value="LTTR"/>
</dbReference>
<evidence type="ECO:0000256" key="1">
    <source>
        <dbReference type="ARBA" id="ARBA00009437"/>
    </source>
</evidence>
<keyword evidence="2" id="KW-0805">Transcription regulation</keyword>
<evidence type="ECO:0000313" key="6">
    <source>
        <dbReference type="EMBL" id="WZU64253.1"/>
    </source>
</evidence>
<keyword evidence="4" id="KW-0804">Transcription</keyword>
<dbReference type="InterPro" id="IPR036390">
    <property type="entry name" value="WH_DNA-bd_sf"/>
</dbReference>
<proteinExistence type="inferred from homology"/>
<keyword evidence="3" id="KW-0238">DNA-binding</keyword>
<feature type="domain" description="HTH lysR-type" evidence="5">
    <location>
        <begin position="1"/>
        <end position="58"/>
    </location>
</feature>
<dbReference type="SUPFAM" id="SSF53850">
    <property type="entry name" value="Periplasmic binding protein-like II"/>
    <property type="match status" value="1"/>
</dbReference>
<reference evidence="6 7" key="1">
    <citation type="submission" date="2024-04" db="EMBL/GenBank/DDBJ databases">
        <title>Phylogenomic analyses of a clade within the roseobacter group suggest taxonomic reassignments of species of the genera Aestuariivita, Citreicella, Loktanella, Nautella, Pelagibaca, Ruegeria, Thalassobius, Thiobacimonas and Tropicibacter, and the proposal o.</title>
        <authorList>
            <person name="Jeon C.O."/>
        </authorList>
    </citation>
    <scope>NUCLEOTIDE SEQUENCE [LARGE SCALE GENOMIC DNA]</scope>
    <source>
        <strain evidence="6 7">G8-12</strain>
    </source>
</reference>
<dbReference type="Pfam" id="PF00126">
    <property type="entry name" value="HTH_1"/>
    <property type="match status" value="1"/>
</dbReference>
<protein>
    <submittedName>
        <fullName evidence="6">LysR family transcriptional regulator</fullName>
    </submittedName>
</protein>
<evidence type="ECO:0000256" key="4">
    <source>
        <dbReference type="ARBA" id="ARBA00023163"/>
    </source>
</evidence>
<dbReference type="PANTHER" id="PTHR30579:SF3">
    <property type="entry name" value="TRANSCRIPTIONAL REGULATORY PROTEIN"/>
    <property type="match status" value="1"/>
</dbReference>
<evidence type="ECO:0000259" key="5">
    <source>
        <dbReference type="PROSITE" id="PS50931"/>
    </source>
</evidence>
<dbReference type="EMBL" id="CP151762">
    <property type="protein sequence ID" value="WZU64253.1"/>
    <property type="molecule type" value="Genomic_DNA"/>
</dbReference>
<accession>A0AAN0M6X8</accession>
<dbReference type="InterPro" id="IPR000847">
    <property type="entry name" value="LysR_HTH_N"/>
</dbReference>
<dbReference type="GO" id="GO:0003700">
    <property type="term" value="F:DNA-binding transcription factor activity"/>
    <property type="evidence" value="ECO:0007669"/>
    <property type="project" value="InterPro"/>
</dbReference>
<comment type="similarity">
    <text evidence="1">Belongs to the LysR transcriptional regulatory family.</text>
</comment>
<dbReference type="KEGG" id="yag:AABB28_02815"/>
<dbReference type="Pfam" id="PF03466">
    <property type="entry name" value="LysR_substrate"/>
    <property type="match status" value="1"/>
</dbReference>
<dbReference type="PANTHER" id="PTHR30579">
    <property type="entry name" value="TRANSCRIPTIONAL REGULATOR"/>
    <property type="match status" value="1"/>
</dbReference>
<sequence>MNWDDLKIVLAISRNHTESNAAHVLGMDQSTVGRRLNAIEASLGTVLFVRSRSGFRPTEAGSRIIQRAHSIENEILWLEDEAHGNADEMRGPVTIIGNHWTLNEIIQAGLKEVLDANNGLEVQFVAGSNHWSLTQGRPEVALWFEIEPRDAEFASPIGQVPYAVYVKDGLDPETVDWVTFRDPRAKRAPDRWLRKNCTSPANLALACNDAGLLLTAVQSGIGKGLLPCCLAERASGISRLPSKRPALIRTLHVHANADLVQTRRLQLVINWLRRNAQQTFADP</sequence>
<dbReference type="PROSITE" id="PS50931">
    <property type="entry name" value="HTH_LYSR"/>
    <property type="match status" value="1"/>
</dbReference>
<dbReference type="Proteomes" id="UP001451782">
    <property type="component" value="Chromosome"/>
</dbReference>
<dbReference type="InterPro" id="IPR036388">
    <property type="entry name" value="WH-like_DNA-bd_sf"/>
</dbReference>
<dbReference type="Gene3D" id="1.10.10.10">
    <property type="entry name" value="Winged helix-like DNA-binding domain superfamily/Winged helix DNA-binding domain"/>
    <property type="match status" value="1"/>
</dbReference>
<evidence type="ECO:0000256" key="2">
    <source>
        <dbReference type="ARBA" id="ARBA00023015"/>
    </source>
</evidence>
<name>A0AAN0M6X8_9RHOB</name>
<evidence type="ECO:0000313" key="7">
    <source>
        <dbReference type="Proteomes" id="UP001451782"/>
    </source>
</evidence>
<dbReference type="SUPFAM" id="SSF46785">
    <property type="entry name" value="Winged helix' DNA-binding domain"/>
    <property type="match status" value="1"/>
</dbReference>
<dbReference type="AlphaFoldDB" id="A0AAN0M6X8"/>
<dbReference type="RefSeq" id="WP_342070619.1">
    <property type="nucleotide sequence ID" value="NZ_CP151762.1"/>
</dbReference>
<dbReference type="InterPro" id="IPR005119">
    <property type="entry name" value="LysR_subst-bd"/>
</dbReference>
<keyword evidence="7" id="KW-1185">Reference proteome</keyword>
<organism evidence="6 7">
    <name type="scientific">Yoonia algicola</name>
    <dbReference type="NCBI Taxonomy" id="3137368"/>
    <lineage>
        <taxon>Bacteria</taxon>
        <taxon>Pseudomonadati</taxon>
        <taxon>Pseudomonadota</taxon>
        <taxon>Alphaproteobacteria</taxon>
        <taxon>Rhodobacterales</taxon>
        <taxon>Paracoccaceae</taxon>
        <taxon>Yoonia</taxon>
    </lineage>
</organism>
<evidence type="ECO:0000256" key="3">
    <source>
        <dbReference type="ARBA" id="ARBA00023125"/>
    </source>
</evidence>
<gene>
    <name evidence="6" type="ORF">AABB28_02815</name>
</gene>